<sequence length="96" mass="10840">MSQLKASDIKRIATLAQIAVSDDELPMLEEKLQNTLAILNQLQSVDTTNIEPMSDPFDRTQPFRDDVVTETNHRDEYQVVAPAVEKGLYLVPKVIE</sequence>
<evidence type="ECO:0000256" key="1">
    <source>
        <dbReference type="HAMAP-Rule" id="MF_00122"/>
    </source>
</evidence>
<name>A0A166F769_9GAMM</name>
<dbReference type="InterPro" id="IPR003837">
    <property type="entry name" value="GatC"/>
</dbReference>
<proteinExistence type="inferred from homology"/>
<dbReference type="GO" id="GO:0006412">
    <property type="term" value="P:translation"/>
    <property type="evidence" value="ECO:0007669"/>
    <property type="project" value="UniProtKB-UniRule"/>
</dbReference>
<dbReference type="EMBL" id="JAGIBU010000003">
    <property type="protein sequence ID" value="MBS7824576.1"/>
    <property type="molecule type" value="Genomic_DNA"/>
</dbReference>
<comment type="function">
    <text evidence="1">Allows the formation of correctly charged Asn-tRNA(Asn) or Gln-tRNA(Gln) through the transamidation of misacylated Asp-tRNA(Asn) or Glu-tRNA(Gln) in organisms which lack either or both of asparaginyl-tRNA or glutaminyl-tRNA synthetases. The reaction takes place in the presence of glutamine and ATP through an activated phospho-Asp-tRNA(Asn) or phospho-Glu-tRNA(Gln).</text>
</comment>
<dbReference type="EC" id="6.3.5.-" evidence="1"/>
<dbReference type="PANTHER" id="PTHR15004:SF0">
    <property type="entry name" value="GLUTAMYL-TRNA(GLN) AMIDOTRANSFERASE SUBUNIT C, MITOCHONDRIAL"/>
    <property type="match status" value="1"/>
</dbReference>
<dbReference type="Pfam" id="PF02686">
    <property type="entry name" value="GatC"/>
    <property type="match status" value="1"/>
</dbReference>
<organism evidence="2 3">
    <name type="scientific">Wohlfahrtiimonas chitiniclastica</name>
    <dbReference type="NCBI Taxonomy" id="400946"/>
    <lineage>
        <taxon>Bacteria</taxon>
        <taxon>Pseudomonadati</taxon>
        <taxon>Pseudomonadota</taxon>
        <taxon>Gammaproteobacteria</taxon>
        <taxon>Cardiobacteriales</taxon>
        <taxon>Ignatzschineriaceae</taxon>
        <taxon>Wohlfahrtiimonas</taxon>
    </lineage>
</organism>
<accession>A0A166F769</accession>
<dbReference type="GO" id="GO:0006450">
    <property type="term" value="P:regulation of translational fidelity"/>
    <property type="evidence" value="ECO:0007669"/>
    <property type="project" value="InterPro"/>
</dbReference>
<dbReference type="NCBIfam" id="TIGR00135">
    <property type="entry name" value="gatC"/>
    <property type="match status" value="1"/>
</dbReference>
<dbReference type="Proteomes" id="UP000680020">
    <property type="component" value="Unassembled WGS sequence"/>
</dbReference>
<dbReference type="GeneID" id="58264026"/>
<comment type="caution">
    <text evidence="2">The sequence shown here is derived from an EMBL/GenBank/DDBJ whole genome shotgun (WGS) entry which is preliminary data.</text>
</comment>
<dbReference type="RefSeq" id="WP_008315773.1">
    <property type="nucleotide sequence ID" value="NZ_CP115969.1"/>
</dbReference>
<dbReference type="GO" id="GO:0005524">
    <property type="term" value="F:ATP binding"/>
    <property type="evidence" value="ECO:0007669"/>
    <property type="project" value="UniProtKB-KW"/>
</dbReference>
<dbReference type="Gene3D" id="1.10.20.60">
    <property type="entry name" value="Glu-tRNAGln amidotransferase C subunit, N-terminal domain"/>
    <property type="match status" value="1"/>
</dbReference>
<dbReference type="PANTHER" id="PTHR15004">
    <property type="entry name" value="GLUTAMYL-TRNA(GLN) AMIDOTRANSFERASE SUBUNIT C, MITOCHONDRIAL"/>
    <property type="match status" value="1"/>
</dbReference>
<dbReference type="HAMAP" id="MF_00122">
    <property type="entry name" value="GatC"/>
    <property type="match status" value="1"/>
</dbReference>
<dbReference type="GO" id="GO:0050567">
    <property type="term" value="F:glutaminyl-tRNA synthase (glutamine-hydrolyzing) activity"/>
    <property type="evidence" value="ECO:0007669"/>
    <property type="project" value="UniProtKB-UniRule"/>
</dbReference>
<dbReference type="SUPFAM" id="SSF141000">
    <property type="entry name" value="Glu-tRNAGln amidotransferase C subunit"/>
    <property type="match status" value="1"/>
</dbReference>
<keyword evidence="1" id="KW-0436">Ligase</keyword>
<comment type="similarity">
    <text evidence="1">Belongs to the GatC family.</text>
</comment>
<reference evidence="2" key="1">
    <citation type="submission" date="2021-03" db="EMBL/GenBank/DDBJ databases">
        <title>Identification and antibiotic profiling of Wohlfahrtiimonas chitiniclastica, an underestimated human pathogen.</title>
        <authorList>
            <person name="Kopf A."/>
            <person name="Bunk B."/>
            <person name="Coldewey S."/>
            <person name="Gunzer F."/>
            <person name="Riedel T."/>
            <person name="Schroettner P."/>
        </authorList>
    </citation>
    <scope>NUCLEOTIDE SEQUENCE</scope>
    <source>
        <strain evidence="2">DSM 100917</strain>
    </source>
</reference>
<comment type="catalytic activity">
    <reaction evidence="1">
        <text>L-glutamyl-tRNA(Gln) + L-glutamine + ATP + H2O = L-glutaminyl-tRNA(Gln) + L-glutamate + ADP + phosphate + H(+)</text>
        <dbReference type="Rhea" id="RHEA:17521"/>
        <dbReference type="Rhea" id="RHEA-COMP:9681"/>
        <dbReference type="Rhea" id="RHEA-COMP:9684"/>
        <dbReference type="ChEBI" id="CHEBI:15377"/>
        <dbReference type="ChEBI" id="CHEBI:15378"/>
        <dbReference type="ChEBI" id="CHEBI:29985"/>
        <dbReference type="ChEBI" id="CHEBI:30616"/>
        <dbReference type="ChEBI" id="CHEBI:43474"/>
        <dbReference type="ChEBI" id="CHEBI:58359"/>
        <dbReference type="ChEBI" id="CHEBI:78520"/>
        <dbReference type="ChEBI" id="CHEBI:78521"/>
        <dbReference type="ChEBI" id="CHEBI:456216"/>
    </reaction>
</comment>
<keyword evidence="1" id="KW-0067">ATP-binding</keyword>
<keyword evidence="1" id="KW-0547">Nucleotide-binding</keyword>
<evidence type="ECO:0000313" key="2">
    <source>
        <dbReference type="EMBL" id="MBS7824576.1"/>
    </source>
</evidence>
<dbReference type="AlphaFoldDB" id="A0A166F769"/>
<evidence type="ECO:0000313" key="3">
    <source>
        <dbReference type="Proteomes" id="UP000680020"/>
    </source>
</evidence>
<comment type="subunit">
    <text evidence="1">Heterotrimer of A, B and C subunits.</text>
</comment>
<dbReference type="GO" id="GO:0070681">
    <property type="term" value="P:glutaminyl-tRNAGln biosynthesis via transamidation"/>
    <property type="evidence" value="ECO:0007669"/>
    <property type="project" value="TreeGrafter"/>
</dbReference>
<dbReference type="InterPro" id="IPR036113">
    <property type="entry name" value="Asp/Glu-ADT_sf_sub_c"/>
</dbReference>
<comment type="catalytic activity">
    <reaction evidence="1">
        <text>L-aspartyl-tRNA(Asn) + L-glutamine + ATP + H2O = L-asparaginyl-tRNA(Asn) + L-glutamate + ADP + phosphate + 2 H(+)</text>
        <dbReference type="Rhea" id="RHEA:14513"/>
        <dbReference type="Rhea" id="RHEA-COMP:9674"/>
        <dbReference type="Rhea" id="RHEA-COMP:9677"/>
        <dbReference type="ChEBI" id="CHEBI:15377"/>
        <dbReference type="ChEBI" id="CHEBI:15378"/>
        <dbReference type="ChEBI" id="CHEBI:29985"/>
        <dbReference type="ChEBI" id="CHEBI:30616"/>
        <dbReference type="ChEBI" id="CHEBI:43474"/>
        <dbReference type="ChEBI" id="CHEBI:58359"/>
        <dbReference type="ChEBI" id="CHEBI:78515"/>
        <dbReference type="ChEBI" id="CHEBI:78516"/>
        <dbReference type="ChEBI" id="CHEBI:456216"/>
    </reaction>
</comment>
<keyword evidence="1" id="KW-0648">Protein biosynthesis</keyword>
<gene>
    <name evidence="1 2" type="primary">gatC</name>
    <name evidence="2" type="ORF">J7561_05085</name>
</gene>
<protein>
    <recommendedName>
        <fullName evidence="1">Aspartyl/glutamyl-tRNA(Asn/Gln) amidotransferase subunit C</fullName>
        <shortName evidence="1">Asp/Glu-ADT subunit C</shortName>
        <ecNumber evidence="1">6.3.5.-</ecNumber>
    </recommendedName>
</protein>